<evidence type="ECO:0000259" key="2">
    <source>
        <dbReference type="Pfam" id="PF13628"/>
    </source>
</evidence>
<dbReference type="PANTHER" id="PTHR38593">
    <property type="entry name" value="BLR2558 PROTEIN"/>
    <property type="match status" value="1"/>
</dbReference>
<dbReference type="InterPro" id="IPR012347">
    <property type="entry name" value="Ferritin-like"/>
</dbReference>
<feature type="signal peptide" evidence="1">
    <location>
        <begin position="1"/>
        <end position="24"/>
    </location>
</feature>
<reference evidence="4" key="1">
    <citation type="submission" date="2019-10" db="EMBL/GenBank/DDBJ databases">
        <title>Lacipirellula parvula gen. nov., sp. nov., representing a lineage of planctomycetes widespread in freshwater anoxic habitats, and description of the family Lacipirellulaceae.</title>
        <authorList>
            <person name="Dedysh S.N."/>
            <person name="Kulichevskaya I.S."/>
            <person name="Beletsky A.V."/>
            <person name="Rakitin A.L."/>
            <person name="Mardanov A.V."/>
            <person name="Ivanova A.A."/>
            <person name="Saltykova V.X."/>
            <person name="Rijpstra W.I.C."/>
            <person name="Sinninghe Damste J.S."/>
            <person name="Ravin N.V."/>
        </authorList>
    </citation>
    <scope>NUCLEOTIDE SEQUENCE [LARGE SCALE GENOMIC DNA]</scope>
    <source>
        <strain evidence="4">PX69</strain>
    </source>
</reference>
<gene>
    <name evidence="3" type="ORF">PLANPX_3870</name>
</gene>
<organism evidence="3 4">
    <name type="scientific">Lacipirellula parvula</name>
    <dbReference type="NCBI Taxonomy" id="2650471"/>
    <lineage>
        <taxon>Bacteria</taxon>
        <taxon>Pseudomonadati</taxon>
        <taxon>Planctomycetota</taxon>
        <taxon>Planctomycetia</taxon>
        <taxon>Pirellulales</taxon>
        <taxon>Lacipirellulaceae</taxon>
        <taxon>Lacipirellula</taxon>
    </lineage>
</organism>
<dbReference type="Proteomes" id="UP000326837">
    <property type="component" value="Chromosome"/>
</dbReference>
<feature type="domain" description="DUF4142" evidence="2">
    <location>
        <begin position="36"/>
        <end position="189"/>
    </location>
</feature>
<feature type="chain" id="PRO_5024834207" description="DUF4142 domain-containing protein" evidence="1">
    <location>
        <begin position="25"/>
        <end position="212"/>
    </location>
</feature>
<name>A0A5K7XCR8_9BACT</name>
<evidence type="ECO:0000313" key="4">
    <source>
        <dbReference type="Proteomes" id="UP000326837"/>
    </source>
</evidence>
<dbReference type="Gene3D" id="1.20.1260.10">
    <property type="match status" value="1"/>
</dbReference>
<dbReference type="AlphaFoldDB" id="A0A5K7XCR8"/>
<dbReference type="InterPro" id="IPR025419">
    <property type="entry name" value="DUF4142"/>
</dbReference>
<evidence type="ECO:0000313" key="3">
    <source>
        <dbReference type="EMBL" id="BBO34258.1"/>
    </source>
</evidence>
<dbReference type="PANTHER" id="PTHR38593:SF1">
    <property type="entry name" value="BLR2558 PROTEIN"/>
    <property type="match status" value="1"/>
</dbReference>
<sequence length="212" mass="22321">MKVTINTVLGCLLCLAGASRVAGAAEEAGHEGLTHEIAACMLLGNQEEIALAQFAEQHAEHADVKEFAKALVAAHTNAVASIKKAAPEVADLQLTAGKGVTSDLKSQHHQALAMLQQVKSECLALTEKELGEYKGNEFDQAFIGQQVGAHIGMLAQLRGSKNFASPELQKVISEGEKTTEAHMAAAKKIMSQLKTNASTTARVGQRPAAGTR</sequence>
<evidence type="ECO:0000256" key="1">
    <source>
        <dbReference type="SAM" id="SignalP"/>
    </source>
</evidence>
<dbReference type="KEGG" id="lpav:PLANPX_3870"/>
<dbReference type="EMBL" id="AP021861">
    <property type="protein sequence ID" value="BBO34258.1"/>
    <property type="molecule type" value="Genomic_DNA"/>
</dbReference>
<keyword evidence="1" id="KW-0732">Signal</keyword>
<protein>
    <recommendedName>
        <fullName evidence="2">DUF4142 domain-containing protein</fullName>
    </recommendedName>
</protein>
<keyword evidence="4" id="KW-1185">Reference proteome</keyword>
<dbReference type="RefSeq" id="WP_152099870.1">
    <property type="nucleotide sequence ID" value="NZ_AP021861.1"/>
</dbReference>
<accession>A0A5K7XCR8</accession>
<dbReference type="Pfam" id="PF13628">
    <property type="entry name" value="DUF4142"/>
    <property type="match status" value="1"/>
</dbReference>
<proteinExistence type="predicted"/>